<dbReference type="PANTHER" id="PTHR21091:SF169">
    <property type="entry name" value="UROPORPHYRINOGEN DECARBOXYLASE"/>
    <property type="match status" value="1"/>
</dbReference>
<dbReference type="PROSITE" id="PS00906">
    <property type="entry name" value="UROD_1"/>
    <property type="match status" value="1"/>
</dbReference>
<dbReference type="PROSITE" id="PS00907">
    <property type="entry name" value="UROD_2"/>
    <property type="match status" value="1"/>
</dbReference>
<feature type="binding site" evidence="7">
    <location>
        <position position="241"/>
    </location>
    <ligand>
        <name>substrate</name>
    </ligand>
</feature>
<comment type="similarity">
    <text evidence="2 7 9">Belongs to the uroporphyrinogen decarboxylase family.</text>
</comment>
<proteinExistence type="inferred from homology"/>
<protein>
    <recommendedName>
        <fullName evidence="3 7">Uroporphyrinogen decarboxylase</fullName>
        <shortName evidence="7">UPD</shortName>
        <shortName evidence="7">URO-D</shortName>
        <ecNumber evidence="3 7">4.1.1.37</ecNumber>
    </recommendedName>
</protein>
<dbReference type="Proteomes" id="UP000018454">
    <property type="component" value="Unassembled WGS sequence"/>
</dbReference>
<reference evidence="12 13" key="1">
    <citation type="journal article" date="2011" name="Science">
        <title>Drosophila microbiome modulates host developmental and metabolic homeostasis via insulin signaling.</title>
        <authorList>
            <person name="Shin S.C."/>
            <person name="Kim S.H."/>
            <person name="You H."/>
            <person name="Kim B."/>
            <person name="Kim A.C."/>
            <person name="Lee K.A."/>
            <person name="Yoon J.H."/>
            <person name="Ryu J.H."/>
            <person name="Lee W.J."/>
        </authorList>
    </citation>
    <scope>NUCLEOTIDE SEQUENCE [LARGE SCALE GENOMIC DNA]</scope>
    <source>
        <strain evidence="12 13">DM001</strain>
    </source>
</reference>
<feature type="binding site" evidence="7">
    <location>
        <position position="155"/>
    </location>
    <ligand>
        <name>substrate</name>
    </ligand>
</feature>
<feature type="binding site" evidence="7">
    <location>
        <begin position="106"/>
        <end position="110"/>
    </location>
    <ligand>
        <name>substrate</name>
    </ligand>
</feature>
<evidence type="ECO:0000256" key="1">
    <source>
        <dbReference type="ARBA" id="ARBA00004804"/>
    </source>
</evidence>
<keyword evidence="4 7" id="KW-0210">Decarboxylase</keyword>
<evidence type="ECO:0000259" key="11">
    <source>
        <dbReference type="PROSITE" id="PS00907"/>
    </source>
</evidence>
<dbReference type="GO" id="GO:0019353">
    <property type="term" value="P:protoporphyrinogen IX biosynthetic process from glutamate"/>
    <property type="evidence" value="ECO:0007669"/>
    <property type="project" value="TreeGrafter"/>
</dbReference>
<dbReference type="HAMAP" id="MF_00218">
    <property type="entry name" value="URO_D"/>
    <property type="match status" value="1"/>
</dbReference>
<evidence type="ECO:0000256" key="7">
    <source>
        <dbReference type="HAMAP-Rule" id="MF_00218"/>
    </source>
</evidence>
<keyword evidence="5 7" id="KW-0456">Lyase</keyword>
<feature type="domain" description="Uroporphyrinogen decarboxylase (URO-D)" evidence="11">
    <location>
        <begin position="229"/>
        <end position="245"/>
    </location>
</feature>
<comment type="caution">
    <text evidence="12">The sequence shown here is derived from an EMBL/GenBank/DDBJ whole genome shotgun (WGS) entry which is preliminary data.</text>
</comment>
<keyword evidence="6 7" id="KW-0627">Porphyrin biosynthesis</keyword>
<comment type="caution">
    <text evidence="7">Lacks conserved residue(s) required for the propagation of feature annotation.</text>
</comment>
<feature type="binding site" evidence="7">
    <location>
        <position position="296"/>
    </location>
    <ligand>
        <name>substrate</name>
    </ligand>
</feature>
<accession>F1YU94</accession>
<evidence type="ECO:0000256" key="3">
    <source>
        <dbReference type="ARBA" id="ARBA00012288"/>
    </source>
</evidence>
<dbReference type="InterPro" id="IPR006361">
    <property type="entry name" value="Uroporphyrinogen_deCO2ase_HemE"/>
</dbReference>
<name>F1YU94_9PROT</name>
<dbReference type="EC" id="4.1.1.37" evidence="3 7"/>
<dbReference type="Gene3D" id="3.20.20.210">
    <property type="match status" value="1"/>
</dbReference>
<dbReference type="UniPathway" id="UPA00251">
    <property type="reaction ID" value="UER00321"/>
</dbReference>
<evidence type="ECO:0000256" key="9">
    <source>
        <dbReference type="RuleBase" id="RU004169"/>
    </source>
</evidence>
<evidence type="ECO:0000313" key="12">
    <source>
        <dbReference type="EMBL" id="EGE47533.1"/>
    </source>
</evidence>
<dbReference type="GO" id="GO:0005829">
    <property type="term" value="C:cytosol"/>
    <property type="evidence" value="ECO:0007669"/>
    <property type="project" value="TreeGrafter"/>
</dbReference>
<keyword evidence="7" id="KW-0963">Cytoplasm</keyword>
<evidence type="ECO:0000256" key="4">
    <source>
        <dbReference type="ARBA" id="ARBA00022793"/>
    </source>
</evidence>
<evidence type="ECO:0000256" key="8">
    <source>
        <dbReference type="RuleBase" id="RU000554"/>
    </source>
</evidence>
<feature type="domain" description="Uroporphyrinogen decarboxylase (URO-D)" evidence="10">
    <location>
        <begin position="101"/>
        <end position="110"/>
    </location>
</feature>
<evidence type="ECO:0000256" key="6">
    <source>
        <dbReference type="ARBA" id="ARBA00023244"/>
    </source>
</evidence>
<dbReference type="InterPro" id="IPR038071">
    <property type="entry name" value="UROD/MetE-like_sf"/>
</dbReference>
<evidence type="ECO:0000256" key="5">
    <source>
        <dbReference type="ARBA" id="ARBA00023239"/>
    </source>
</evidence>
<dbReference type="PANTHER" id="PTHR21091">
    <property type="entry name" value="METHYLTETRAHYDROFOLATE:HOMOCYSTEINE METHYLTRANSFERASE RELATED"/>
    <property type="match status" value="1"/>
</dbReference>
<dbReference type="AlphaFoldDB" id="F1YU94"/>
<gene>
    <name evidence="7 12" type="primary">hemE</name>
    <name evidence="12" type="ORF">APO_1515</name>
</gene>
<dbReference type="InterPro" id="IPR000257">
    <property type="entry name" value="Uroporphyrinogen_deCOase"/>
</dbReference>
<dbReference type="GO" id="GO:0004853">
    <property type="term" value="F:uroporphyrinogen decarboxylase activity"/>
    <property type="evidence" value="ECO:0007669"/>
    <property type="project" value="UniProtKB-UniRule"/>
</dbReference>
<dbReference type="NCBIfam" id="TIGR01464">
    <property type="entry name" value="hemE"/>
    <property type="match status" value="1"/>
</dbReference>
<evidence type="ECO:0000313" key="13">
    <source>
        <dbReference type="Proteomes" id="UP000018454"/>
    </source>
</evidence>
<dbReference type="EMBL" id="AEUP01000028">
    <property type="protein sequence ID" value="EGE47533.1"/>
    <property type="molecule type" value="Genomic_DNA"/>
</dbReference>
<sequence>MYTAPYGYFLDNFKKSLFSSTLKSVHSVGKLGYIFGIPGTPPFTVLLNNYKPISFFFYRKRGVDSVNKDVAGHRSMMTDEHIPSAKRLLRTLNGEALWPPPMWLMRQAGRFLPEFRAMRAKADFLTRCMTPDIATELTLQPIKRFGMDGAILFSDILILPWAMGQSLEFVEGKGPILGAIRSEQDLAKLDPARIAEITAPVLETLTRLRKELNGPDKIGVAQPGATTLLGFTGAPFTVACYMVEGHGSREFAVTRQMAYAEPVLFDRLMDLLTRTTAEYLCKQIEAGAEAVMLFDSWAGLLSPSEFRKHVIAPSRQIVQAIKARHPSTRIIGFPRLSGVLVAEYARETGVDVVALDTGADIEIVRSMLPEHVGIQGNLDPVSVLAGGDAMKREALAIREAGRGRAHVFNLGHGVLPQTPVEHVAELVNTIRETA</sequence>
<comment type="subunit">
    <text evidence="7">Homodimer.</text>
</comment>
<dbReference type="Pfam" id="PF01208">
    <property type="entry name" value="URO-D"/>
    <property type="match status" value="1"/>
</dbReference>
<comment type="subcellular location">
    <subcellularLocation>
        <location evidence="7">Cytoplasm</location>
    </subcellularLocation>
</comment>
<comment type="catalytic activity">
    <reaction evidence="7 8">
        <text>uroporphyrinogen III + 4 H(+) = coproporphyrinogen III + 4 CO2</text>
        <dbReference type="Rhea" id="RHEA:19865"/>
        <dbReference type="ChEBI" id="CHEBI:15378"/>
        <dbReference type="ChEBI" id="CHEBI:16526"/>
        <dbReference type="ChEBI" id="CHEBI:57308"/>
        <dbReference type="ChEBI" id="CHEBI:57309"/>
        <dbReference type="EC" id="4.1.1.37"/>
    </reaction>
</comment>
<organism evidence="12 13">
    <name type="scientific">Acetobacter pomorum DM001</name>
    <dbReference type="NCBI Taxonomy" id="945681"/>
    <lineage>
        <taxon>Bacteria</taxon>
        <taxon>Pseudomonadati</taxon>
        <taxon>Pseudomonadota</taxon>
        <taxon>Alphaproteobacteria</taxon>
        <taxon>Acetobacterales</taxon>
        <taxon>Acetobacteraceae</taxon>
        <taxon>Acetobacter</taxon>
    </lineage>
</organism>
<evidence type="ECO:0000256" key="2">
    <source>
        <dbReference type="ARBA" id="ARBA00009935"/>
    </source>
</evidence>
<comment type="function">
    <text evidence="7">Catalyzes the decarboxylation of four acetate groups of uroporphyrinogen-III to yield coproporphyrinogen-III.</text>
</comment>
<evidence type="ECO:0000259" key="10">
    <source>
        <dbReference type="PROSITE" id="PS00906"/>
    </source>
</evidence>
<dbReference type="SUPFAM" id="SSF51726">
    <property type="entry name" value="UROD/MetE-like"/>
    <property type="match status" value="1"/>
</dbReference>
<feature type="binding site" evidence="7">
    <location>
        <position position="412"/>
    </location>
    <ligand>
        <name>substrate</name>
    </ligand>
</feature>
<comment type="pathway">
    <text evidence="1 7 8">Porphyrin-containing compound metabolism; protoporphyrin-IX biosynthesis; coproporphyrinogen-III from 5-aminolevulinate: step 4/4.</text>
</comment>
<feature type="site" description="Transition state stabilizer" evidence="7">
    <location>
        <position position="155"/>
    </location>
</feature>
<dbReference type="CDD" id="cd00717">
    <property type="entry name" value="URO-D"/>
    <property type="match status" value="1"/>
</dbReference>